<reference evidence="1" key="1">
    <citation type="submission" date="2021-03" db="EMBL/GenBank/DDBJ databases">
        <title>Draft genome sequence of rust myrtle Austropuccinia psidii MF-1, a brazilian biotype.</title>
        <authorList>
            <person name="Quecine M.C."/>
            <person name="Pachon D.M.R."/>
            <person name="Bonatelli M.L."/>
            <person name="Correr F.H."/>
            <person name="Franceschini L.M."/>
            <person name="Leite T.F."/>
            <person name="Margarido G.R.A."/>
            <person name="Almeida C.A."/>
            <person name="Ferrarezi J.A."/>
            <person name="Labate C.A."/>
        </authorList>
    </citation>
    <scope>NUCLEOTIDE SEQUENCE</scope>
    <source>
        <strain evidence="1">MF-1</strain>
    </source>
</reference>
<gene>
    <name evidence="1" type="ORF">O181_021104</name>
</gene>
<evidence type="ECO:0000313" key="1">
    <source>
        <dbReference type="EMBL" id="MBW0481389.1"/>
    </source>
</evidence>
<proteinExistence type="predicted"/>
<sequence length="165" mass="18095">MLVMLANKHTQKALLLGNHSALVRTPLLLTMIKALLRRNGLCDPKLSDGNISRQLAWCPQVSICPPPLQGHHCMGMAKGHLSLGLLSPMGFKCQKQNPPDPLQQDTPIPCMSQEQTQWQPTLGLSGTQWSEDLFCGKQKAIPLLISNFDSNVLTPSSFCGILQTQ</sequence>
<organism evidence="1 2">
    <name type="scientific">Austropuccinia psidii MF-1</name>
    <dbReference type="NCBI Taxonomy" id="1389203"/>
    <lineage>
        <taxon>Eukaryota</taxon>
        <taxon>Fungi</taxon>
        <taxon>Dikarya</taxon>
        <taxon>Basidiomycota</taxon>
        <taxon>Pucciniomycotina</taxon>
        <taxon>Pucciniomycetes</taxon>
        <taxon>Pucciniales</taxon>
        <taxon>Sphaerophragmiaceae</taxon>
        <taxon>Austropuccinia</taxon>
    </lineage>
</organism>
<protein>
    <submittedName>
        <fullName evidence="1">Uncharacterized protein</fullName>
    </submittedName>
</protein>
<keyword evidence="2" id="KW-1185">Reference proteome</keyword>
<evidence type="ECO:0000313" key="2">
    <source>
        <dbReference type="Proteomes" id="UP000765509"/>
    </source>
</evidence>
<comment type="caution">
    <text evidence="1">The sequence shown here is derived from an EMBL/GenBank/DDBJ whole genome shotgun (WGS) entry which is preliminary data.</text>
</comment>
<dbReference type="Proteomes" id="UP000765509">
    <property type="component" value="Unassembled WGS sequence"/>
</dbReference>
<name>A0A9Q3GWC6_9BASI</name>
<dbReference type="EMBL" id="AVOT02006372">
    <property type="protein sequence ID" value="MBW0481389.1"/>
    <property type="molecule type" value="Genomic_DNA"/>
</dbReference>
<accession>A0A9Q3GWC6</accession>
<dbReference type="AlphaFoldDB" id="A0A9Q3GWC6"/>